<feature type="compositionally biased region" description="Polar residues" evidence="6">
    <location>
        <begin position="737"/>
        <end position="756"/>
    </location>
</feature>
<dbReference type="GO" id="GO:0005634">
    <property type="term" value="C:nucleus"/>
    <property type="evidence" value="ECO:0007669"/>
    <property type="project" value="UniProtKB-SubCell"/>
</dbReference>
<feature type="region of interest" description="Disordered" evidence="6">
    <location>
        <begin position="1"/>
        <end position="71"/>
    </location>
</feature>
<dbReference type="Pfam" id="PF05920">
    <property type="entry name" value="Homeobox_KN"/>
    <property type="match status" value="1"/>
</dbReference>
<feature type="region of interest" description="Disordered" evidence="6">
    <location>
        <begin position="181"/>
        <end position="276"/>
    </location>
</feature>
<comment type="similarity">
    <text evidence="1">Belongs to the TALE/MEIS homeobox family.</text>
</comment>
<dbReference type="InterPro" id="IPR008422">
    <property type="entry name" value="KN_HD"/>
</dbReference>
<organism evidence="8 9">
    <name type="scientific">Trichobilharzia regenti</name>
    <name type="common">Nasal bird schistosome</name>
    <dbReference type="NCBI Taxonomy" id="157069"/>
    <lineage>
        <taxon>Eukaryota</taxon>
        <taxon>Metazoa</taxon>
        <taxon>Spiralia</taxon>
        <taxon>Lophotrochozoa</taxon>
        <taxon>Platyhelminthes</taxon>
        <taxon>Trematoda</taxon>
        <taxon>Digenea</taxon>
        <taxon>Strigeidida</taxon>
        <taxon>Schistosomatoidea</taxon>
        <taxon>Schistosomatidae</taxon>
        <taxon>Trichobilharzia</taxon>
    </lineage>
</organism>
<dbReference type="InterPro" id="IPR032453">
    <property type="entry name" value="PKNOX/Meis_N"/>
</dbReference>
<keyword evidence="2 5" id="KW-0238">DNA-binding</keyword>
<dbReference type="InterPro" id="IPR001356">
    <property type="entry name" value="HD"/>
</dbReference>
<keyword evidence="4 5" id="KW-0539">Nucleus</keyword>
<dbReference type="SUPFAM" id="SSF46689">
    <property type="entry name" value="Homeodomain-like"/>
    <property type="match status" value="1"/>
</dbReference>
<evidence type="ECO:0000313" key="8">
    <source>
        <dbReference type="Proteomes" id="UP000050795"/>
    </source>
</evidence>
<evidence type="ECO:0000256" key="5">
    <source>
        <dbReference type="PROSITE-ProRule" id="PRU00108"/>
    </source>
</evidence>
<feature type="region of interest" description="Disordered" evidence="6">
    <location>
        <begin position="1134"/>
        <end position="1173"/>
    </location>
</feature>
<comment type="subcellular location">
    <subcellularLocation>
        <location evidence="5">Nucleus</location>
    </subcellularLocation>
</comment>
<feature type="compositionally biased region" description="Basic residues" evidence="6">
    <location>
        <begin position="1356"/>
        <end position="1368"/>
    </location>
</feature>
<dbReference type="SMART" id="SM00389">
    <property type="entry name" value="HOX"/>
    <property type="match status" value="1"/>
</dbReference>
<dbReference type="Pfam" id="PF16493">
    <property type="entry name" value="Meis_PKNOX_N"/>
    <property type="match status" value="2"/>
</dbReference>
<feature type="DNA-binding region" description="Homeobox" evidence="5">
    <location>
        <begin position="562"/>
        <end position="624"/>
    </location>
</feature>
<feature type="compositionally biased region" description="Polar residues" evidence="6">
    <location>
        <begin position="1331"/>
        <end position="1346"/>
    </location>
</feature>
<feature type="compositionally biased region" description="Low complexity" evidence="6">
    <location>
        <begin position="645"/>
        <end position="654"/>
    </location>
</feature>
<dbReference type="InterPro" id="IPR050224">
    <property type="entry name" value="TALE_homeobox"/>
</dbReference>
<reference evidence="9" key="2">
    <citation type="submission" date="2023-11" db="UniProtKB">
        <authorList>
            <consortium name="WormBaseParasite"/>
        </authorList>
    </citation>
    <scope>IDENTIFICATION</scope>
</reference>
<protein>
    <recommendedName>
        <fullName evidence="7">Homeobox domain-containing protein</fullName>
    </recommendedName>
</protein>
<dbReference type="GO" id="GO:0003677">
    <property type="term" value="F:DNA binding"/>
    <property type="evidence" value="ECO:0007669"/>
    <property type="project" value="UniProtKB-UniRule"/>
</dbReference>
<feature type="compositionally biased region" description="Polar residues" evidence="6">
    <location>
        <begin position="1428"/>
        <end position="1438"/>
    </location>
</feature>
<feature type="compositionally biased region" description="Basic and acidic residues" evidence="6">
    <location>
        <begin position="212"/>
        <end position="226"/>
    </location>
</feature>
<reference evidence="8" key="1">
    <citation type="submission" date="2022-06" db="EMBL/GenBank/DDBJ databases">
        <authorList>
            <person name="Berger JAMES D."/>
            <person name="Berger JAMES D."/>
        </authorList>
    </citation>
    <scope>NUCLEOTIDE SEQUENCE [LARGE SCALE GENOMIC DNA]</scope>
</reference>
<accession>A0AA85JZZ5</accession>
<dbReference type="PANTHER" id="PTHR11850">
    <property type="entry name" value="HOMEOBOX PROTEIN TRANSCRIPTION FACTORS"/>
    <property type="match status" value="1"/>
</dbReference>
<name>A0AA85JZZ5_TRIRE</name>
<evidence type="ECO:0000313" key="9">
    <source>
        <dbReference type="WBParaSite" id="TREG1_56970.2"/>
    </source>
</evidence>
<evidence type="ECO:0000256" key="6">
    <source>
        <dbReference type="SAM" id="MobiDB-lite"/>
    </source>
</evidence>
<proteinExistence type="inferred from homology"/>
<evidence type="ECO:0000256" key="3">
    <source>
        <dbReference type="ARBA" id="ARBA00023155"/>
    </source>
</evidence>
<feature type="region of interest" description="Disordered" evidence="6">
    <location>
        <begin position="1402"/>
        <end position="1438"/>
    </location>
</feature>
<feature type="compositionally biased region" description="Basic residues" evidence="6">
    <location>
        <begin position="1246"/>
        <end position="1269"/>
    </location>
</feature>
<feature type="region of interest" description="Disordered" evidence="6">
    <location>
        <begin position="1238"/>
        <end position="1284"/>
    </location>
</feature>
<feature type="compositionally biased region" description="Low complexity" evidence="6">
    <location>
        <begin position="1402"/>
        <end position="1411"/>
    </location>
</feature>
<feature type="compositionally biased region" description="Low complexity" evidence="6">
    <location>
        <begin position="10"/>
        <end position="37"/>
    </location>
</feature>
<feature type="compositionally biased region" description="Basic and acidic residues" evidence="6">
    <location>
        <begin position="1270"/>
        <end position="1279"/>
    </location>
</feature>
<feature type="compositionally biased region" description="Low complexity" evidence="6">
    <location>
        <begin position="905"/>
        <end position="929"/>
    </location>
</feature>
<keyword evidence="8" id="KW-1185">Reference proteome</keyword>
<dbReference type="WBParaSite" id="TREG1_56970.2">
    <property type="protein sequence ID" value="TREG1_56970.2"/>
    <property type="gene ID" value="TREG1_56970"/>
</dbReference>
<dbReference type="FunFam" id="1.10.10.60:FF:000004">
    <property type="entry name" value="Meis2 homeobox isoform 2c"/>
    <property type="match status" value="1"/>
</dbReference>
<feature type="region of interest" description="Disordered" evidence="6">
    <location>
        <begin position="641"/>
        <end position="670"/>
    </location>
</feature>
<evidence type="ECO:0000256" key="2">
    <source>
        <dbReference type="ARBA" id="ARBA00023125"/>
    </source>
</evidence>
<feature type="region of interest" description="Disordered" evidence="6">
    <location>
        <begin position="905"/>
        <end position="935"/>
    </location>
</feature>
<sequence>MPRRRRSSPANTTTTTNTNTTTTTTAVSNNNNNSNNNGRAINTSTSHQHYQYHNHHSTHNNNNNSSNALRFRGGRSVDTISPLNHHHNRSQDTQETQDCHVSSTTTNLMQEIQSFPIVTTLQLQQNDPELEADKKFIMSHPLYPLLALLLQQCEIATARPDSPPPLDTFTTELTSYIQRRIEQQHQQQQQQPQDEEVGETDDLKPTTLKLSNRREKNSKINEKFGSTEDLGNRNIETTSALTTADIPMTTKTTGTTNTTSSNANHKTNSTLHTRNNNERFSAHNKLNNETSSQLLDNTDIPFHKSTGCSKMSSDKNNNNNSDHLTNDISDISKQNCTFNDERKYQFLSNNSELDELIVKAIQVLRIHLLELHKVNELCKDFCSRYIYSLKSKFQSDPLIHDSQPSSPGESEALSPMAASGCYNPRYHHHHPMLGSNFPYHPGSTDMIPPGYRRHLSGRLDDDSLCGSSDVENPRSGCLHSNSLHNLNRTGYDMQGSCYNTNFHTVDYNSPYFMDKSMIQEDGSVSCDESLSQLHSFLSPYGGSSTLSSAAFHASLDGLCVGGKQKRGVLPKRATQIMKQWLFQHLVHPYPTEDEKRQIASQTNLTLLQVNNWFINARRRILQPMLDSSNFVPLGNNCNSVDGSSDRMSGSIGSSETHVISKKKKAATSRPSNNRFWPASLVAAAAIHPAAAGLVSSGSSSGFSAAINSTLNSTSNSNAAINTTTTSSARSDCHTAETRPSSLDEVNSDTSVNSLSKHPSKCGYIPQNYESLSLPNSSEENHTYDNKLSSDLWNLDTRTDLFNSHKFYSTLQSGLPSIKMRSNANDNNLAGGTGSISDSSTLSSQNHSFPIDANQCLSQFSSTTAIGTDPSQMISGKYDPMHHENLNVKQSDEIVNKHMTSLMMSSSCSNSKETDQGTDTLQQQQQIHTDGVSDKSFSLNKPVDCKSLFISSNTSNNNNNNNNIPSRSEVSTDNISLIVDRNFREFNPVLSNISVDSNESKGNNSLENGLLDTNLMNTDNPSGREFSAISNGDNTTYGLRSQNDLAMTMMMMNSSASNYPQNYSSMLLSHAQTYSNYLSNSMSMSSNLLPFDIHNNNNPNYNHGNNASSHFNQLNYTSHTYPNIANLTTRQSSGFNQTANFPISNLNNSSTPDPGGSQQQSSHQHSNQSPSIQHNNIEVSDVISEHWSRLTDTSSCSGQFKHNLNSMNHHSFPTQWTNKLKEFSSSTLQNHINAECLSASSEDNPQRHQHAKQSHHPHHPHHGQRHHHHPLHDSQHHNESDGGQQFLDCLRSSSLLSRNDESSEEQLSGVHTSGQMFYNHPSDINNNNNSNYTHTESSLQDALNSKSIYPIPSYDHNHHHHHPHHHQQLPHHPLQYNSTIPFGHITNMNNDNTSNFNTMECTDTNDNNTSHNDNNKTSVSFFKSPPMNKPNSNYIYPNS</sequence>
<keyword evidence="3 5" id="KW-0371">Homeobox</keyword>
<dbReference type="Gene3D" id="1.10.10.60">
    <property type="entry name" value="Homeodomain-like"/>
    <property type="match status" value="1"/>
</dbReference>
<evidence type="ECO:0000259" key="7">
    <source>
        <dbReference type="PROSITE" id="PS50071"/>
    </source>
</evidence>
<feature type="compositionally biased region" description="Polar residues" evidence="6">
    <location>
        <begin position="1134"/>
        <end position="1151"/>
    </location>
</feature>
<dbReference type="GO" id="GO:0006355">
    <property type="term" value="P:regulation of DNA-templated transcription"/>
    <property type="evidence" value="ECO:0007669"/>
    <property type="project" value="InterPro"/>
</dbReference>
<evidence type="ECO:0000256" key="1">
    <source>
        <dbReference type="ARBA" id="ARBA00009661"/>
    </source>
</evidence>
<dbReference type="CDD" id="cd00086">
    <property type="entry name" value="homeodomain"/>
    <property type="match status" value="1"/>
</dbReference>
<dbReference type="Proteomes" id="UP000050795">
    <property type="component" value="Unassembled WGS sequence"/>
</dbReference>
<feature type="region of interest" description="Disordered" evidence="6">
    <location>
        <begin position="1296"/>
        <end position="1370"/>
    </location>
</feature>
<feature type="domain" description="Homeobox" evidence="7">
    <location>
        <begin position="560"/>
        <end position="623"/>
    </location>
</feature>
<feature type="compositionally biased region" description="Low complexity" evidence="6">
    <location>
        <begin position="1153"/>
        <end position="1173"/>
    </location>
</feature>
<evidence type="ECO:0000256" key="4">
    <source>
        <dbReference type="ARBA" id="ARBA00023242"/>
    </source>
</evidence>
<feature type="compositionally biased region" description="Low complexity" evidence="6">
    <location>
        <begin position="249"/>
        <end position="270"/>
    </location>
</feature>
<dbReference type="InterPro" id="IPR009057">
    <property type="entry name" value="Homeodomain-like_sf"/>
</dbReference>
<feature type="region of interest" description="Disordered" evidence="6">
    <location>
        <begin position="723"/>
        <end position="758"/>
    </location>
</feature>
<dbReference type="PROSITE" id="PS50071">
    <property type="entry name" value="HOMEOBOX_2"/>
    <property type="match status" value="1"/>
</dbReference>